<keyword evidence="3" id="KW-0326">Glycosidase</keyword>
<dbReference type="PANTHER" id="PTHR12304:SF4">
    <property type="entry name" value="URIDINE NUCLEOSIDASE"/>
    <property type="match status" value="1"/>
</dbReference>
<dbReference type="GeneID" id="89975450"/>
<comment type="caution">
    <text evidence="5">The sequence shown here is derived from an EMBL/GenBank/DDBJ whole genome shotgun (WGS) entry which is preliminary data.</text>
</comment>
<evidence type="ECO:0000313" key="5">
    <source>
        <dbReference type="EMBL" id="KAK5046930.1"/>
    </source>
</evidence>
<sequence>MGEPLNQYPRIPIWLDCDPAFELLGISTTHGNAPLAKTTLNALSVLQAIGQPQIPVIPGASRPFCRTVENATDIHGESGLEGTDLLPLPERKPLTHCNAIKEMHDALIATPANTAWVVATGPCTNTALLFATYPSLASHIKGVSIMGGAIGSGHSHVSMGPDYTDSKGQSHVRCGNITPFAEFNIWADPESARSVLTNPILRPKTVLIPLDLTHQAYATPKVQETLLTGVQGRTKLRTMFNELLMFFAQTYSEVFGLTEGPPLHDPLAVVVLLADHPDFNVQIRFDDNGGERWKVDVVLEGEQIGRTVAVLAEDGKGVLIPRSLDLDRFWEVLESCMAKADEATNYVK</sequence>
<dbReference type="GO" id="GO:0006152">
    <property type="term" value="P:purine nucleoside catabolic process"/>
    <property type="evidence" value="ECO:0007669"/>
    <property type="project" value="TreeGrafter"/>
</dbReference>
<dbReference type="InterPro" id="IPR036452">
    <property type="entry name" value="Ribo_hydro-like"/>
</dbReference>
<proteinExistence type="inferred from homology"/>
<accession>A0AAV9MZA1</accession>
<evidence type="ECO:0000256" key="2">
    <source>
        <dbReference type="ARBA" id="ARBA00022801"/>
    </source>
</evidence>
<dbReference type="GO" id="GO:0005829">
    <property type="term" value="C:cytosol"/>
    <property type="evidence" value="ECO:0007669"/>
    <property type="project" value="TreeGrafter"/>
</dbReference>
<dbReference type="RefSeq" id="XP_064702503.1">
    <property type="nucleotide sequence ID" value="XM_064850837.1"/>
</dbReference>
<dbReference type="PANTHER" id="PTHR12304">
    <property type="entry name" value="INOSINE-URIDINE PREFERRING NUCLEOSIDE HYDROLASE"/>
    <property type="match status" value="1"/>
</dbReference>
<name>A0AAV9MZA1_9EURO</name>
<feature type="domain" description="Inosine/uridine-preferring nucleoside hydrolase" evidence="4">
    <location>
        <begin position="18"/>
        <end position="331"/>
    </location>
</feature>
<dbReference type="Pfam" id="PF01156">
    <property type="entry name" value="IU_nuc_hydro"/>
    <property type="match status" value="1"/>
</dbReference>
<protein>
    <recommendedName>
        <fullName evidence="4">Inosine/uridine-preferring nucleoside hydrolase domain-containing protein</fullName>
    </recommendedName>
</protein>
<keyword evidence="2" id="KW-0378">Hydrolase</keyword>
<reference evidence="5 6" key="1">
    <citation type="submission" date="2023-08" db="EMBL/GenBank/DDBJ databases">
        <title>Black Yeasts Isolated from many extreme environments.</title>
        <authorList>
            <person name="Coleine C."/>
            <person name="Stajich J.E."/>
            <person name="Selbmann L."/>
        </authorList>
    </citation>
    <scope>NUCLEOTIDE SEQUENCE [LARGE SCALE GENOMIC DNA]</scope>
    <source>
        <strain evidence="5 6">CCFEE 5792</strain>
    </source>
</reference>
<dbReference type="InterPro" id="IPR023186">
    <property type="entry name" value="IUNH"/>
</dbReference>
<dbReference type="Gene3D" id="3.90.245.10">
    <property type="entry name" value="Ribonucleoside hydrolase-like"/>
    <property type="match status" value="1"/>
</dbReference>
<evidence type="ECO:0000256" key="1">
    <source>
        <dbReference type="ARBA" id="ARBA00009176"/>
    </source>
</evidence>
<dbReference type="GO" id="GO:0008477">
    <property type="term" value="F:purine nucleosidase activity"/>
    <property type="evidence" value="ECO:0007669"/>
    <property type="project" value="TreeGrafter"/>
</dbReference>
<comment type="similarity">
    <text evidence="1">Belongs to the IUNH family.</text>
</comment>
<dbReference type="SUPFAM" id="SSF53590">
    <property type="entry name" value="Nucleoside hydrolase"/>
    <property type="match status" value="1"/>
</dbReference>
<evidence type="ECO:0000313" key="6">
    <source>
        <dbReference type="Proteomes" id="UP001358417"/>
    </source>
</evidence>
<organism evidence="5 6">
    <name type="scientific">Exophiala bonariae</name>
    <dbReference type="NCBI Taxonomy" id="1690606"/>
    <lineage>
        <taxon>Eukaryota</taxon>
        <taxon>Fungi</taxon>
        <taxon>Dikarya</taxon>
        <taxon>Ascomycota</taxon>
        <taxon>Pezizomycotina</taxon>
        <taxon>Eurotiomycetes</taxon>
        <taxon>Chaetothyriomycetidae</taxon>
        <taxon>Chaetothyriales</taxon>
        <taxon>Herpotrichiellaceae</taxon>
        <taxon>Exophiala</taxon>
    </lineage>
</organism>
<gene>
    <name evidence="5" type="ORF">LTR84_007284</name>
</gene>
<evidence type="ECO:0000256" key="3">
    <source>
        <dbReference type="ARBA" id="ARBA00023295"/>
    </source>
</evidence>
<dbReference type="EMBL" id="JAVRRD010000028">
    <property type="protein sequence ID" value="KAK5046930.1"/>
    <property type="molecule type" value="Genomic_DNA"/>
</dbReference>
<dbReference type="AlphaFoldDB" id="A0AAV9MZA1"/>
<dbReference type="InterPro" id="IPR001910">
    <property type="entry name" value="Inosine/uridine_hydrolase_dom"/>
</dbReference>
<evidence type="ECO:0000259" key="4">
    <source>
        <dbReference type="Pfam" id="PF01156"/>
    </source>
</evidence>
<dbReference type="Proteomes" id="UP001358417">
    <property type="component" value="Unassembled WGS sequence"/>
</dbReference>
<keyword evidence="6" id="KW-1185">Reference proteome</keyword>